<evidence type="ECO:0000313" key="2">
    <source>
        <dbReference type="EMBL" id="KYC66368.1"/>
    </source>
</evidence>
<keyword evidence="1" id="KW-0812">Transmembrane</keyword>
<protein>
    <submittedName>
        <fullName evidence="2">Uncharacterized protein</fullName>
    </submittedName>
</protein>
<evidence type="ECO:0000256" key="1">
    <source>
        <dbReference type="SAM" id="Phobius"/>
    </source>
</evidence>
<dbReference type="AlphaFoldDB" id="A0A150KB14"/>
<comment type="caution">
    <text evidence="2">The sequence shown here is derived from an EMBL/GenBank/DDBJ whole genome shotgun (WGS) entry which is preliminary data.</text>
</comment>
<evidence type="ECO:0000313" key="3">
    <source>
        <dbReference type="Proteomes" id="UP000075304"/>
    </source>
</evidence>
<dbReference type="Proteomes" id="UP000075304">
    <property type="component" value="Unassembled WGS sequence"/>
</dbReference>
<gene>
    <name evidence="2" type="ORF">B4099_2283</name>
</gene>
<organism evidence="2 3">
    <name type="scientific">Heyndrickxia coagulans</name>
    <name type="common">Weizmannia coagulans</name>
    <dbReference type="NCBI Taxonomy" id="1398"/>
    <lineage>
        <taxon>Bacteria</taxon>
        <taxon>Bacillati</taxon>
        <taxon>Bacillota</taxon>
        <taxon>Bacilli</taxon>
        <taxon>Bacillales</taxon>
        <taxon>Bacillaceae</taxon>
        <taxon>Heyndrickxia</taxon>
    </lineage>
</organism>
<name>A0A150KB14_HEYCO</name>
<sequence length="58" mass="6624">MKKYLIVNYITNNCLSIISPFSLFVFVYILNVYEAITKEGAFDSHHYWCSLAASALSI</sequence>
<proteinExistence type="predicted"/>
<dbReference type="PATRIC" id="fig|1398.25.peg.3871"/>
<reference evidence="2 3" key="1">
    <citation type="submission" date="2016-01" db="EMBL/GenBank/DDBJ databases">
        <title>Genome Sequences of Twelve Sporeforming Bacillus Species Isolated from Foods.</title>
        <authorList>
            <person name="Berendsen E.M."/>
            <person name="Wells-Bennik M.H."/>
            <person name="Krawcyk A.O."/>
            <person name="De Jong A."/>
            <person name="Holsappel S."/>
            <person name="Eijlander R.T."/>
            <person name="Kuipers O.P."/>
        </authorList>
    </citation>
    <scope>NUCLEOTIDE SEQUENCE [LARGE SCALE GENOMIC DNA]</scope>
    <source>
        <strain evidence="2 3">B4099</strain>
    </source>
</reference>
<keyword evidence="1" id="KW-1133">Transmembrane helix</keyword>
<feature type="transmembrane region" description="Helical" evidence="1">
    <location>
        <begin position="6"/>
        <end position="30"/>
    </location>
</feature>
<dbReference type="EMBL" id="LQYI01000081">
    <property type="protein sequence ID" value="KYC66368.1"/>
    <property type="molecule type" value="Genomic_DNA"/>
</dbReference>
<keyword evidence="1" id="KW-0472">Membrane</keyword>
<accession>A0A150KB14</accession>